<evidence type="ECO:0000256" key="3">
    <source>
        <dbReference type="ARBA" id="ARBA00022630"/>
    </source>
</evidence>
<comment type="similarity">
    <text evidence="2">Belongs to the acyl-CoA dehydrogenase family.</text>
</comment>
<dbReference type="InterPro" id="IPR009100">
    <property type="entry name" value="AcylCoA_DH/oxidase_NM_dom_sf"/>
</dbReference>
<dbReference type="AlphaFoldDB" id="A0A378TEX0"/>
<keyword evidence="4" id="KW-0274">FAD</keyword>
<keyword evidence="9" id="KW-1185">Reference proteome</keyword>
<evidence type="ECO:0000313" key="9">
    <source>
        <dbReference type="Proteomes" id="UP000254978"/>
    </source>
</evidence>
<dbReference type="PANTHER" id="PTHR43884:SF20">
    <property type="entry name" value="ACYL-COA DEHYDROGENASE FADE28"/>
    <property type="match status" value="1"/>
</dbReference>
<protein>
    <submittedName>
        <fullName evidence="8">Acyl-CoA dehydrogenase</fullName>
        <ecNumber evidence="8">1.3.8.1</ecNumber>
    </submittedName>
</protein>
<dbReference type="InterPro" id="IPR036250">
    <property type="entry name" value="AcylCo_DH-like_C"/>
</dbReference>
<dbReference type="GO" id="GO:0050660">
    <property type="term" value="F:flavin adenine dinucleotide binding"/>
    <property type="evidence" value="ECO:0007669"/>
    <property type="project" value="InterPro"/>
</dbReference>
<evidence type="ECO:0000259" key="6">
    <source>
        <dbReference type="Pfam" id="PF00441"/>
    </source>
</evidence>
<gene>
    <name evidence="8" type="ORF">NCTC10821_02586</name>
</gene>
<evidence type="ECO:0000313" key="8">
    <source>
        <dbReference type="EMBL" id="STZ59064.1"/>
    </source>
</evidence>
<dbReference type="InterPro" id="IPR013786">
    <property type="entry name" value="AcylCoA_DH/ox_N"/>
</dbReference>
<reference evidence="8 9" key="1">
    <citation type="submission" date="2018-06" db="EMBL/GenBank/DDBJ databases">
        <authorList>
            <consortium name="Pathogen Informatics"/>
            <person name="Doyle S."/>
        </authorList>
    </citation>
    <scope>NUCLEOTIDE SEQUENCE [LARGE SCALE GENOMIC DNA]</scope>
    <source>
        <strain evidence="8 9">NCTC10821</strain>
    </source>
</reference>
<organism evidence="8 9">
    <name type="scientific">Mycolicibacterium tokaiense</name>
    <dbReference type="NCBI Taxonomy" id="39695"/>
    <lineage>
        <taxon>Bacteria</taxon>
        <taxon>Bacillati</taxon>
        <taxon>Actinomycetota</taxon>
        <taxon>Actinomycetes</taxon>
        <taxon>Mycobacteriales</taxon>
        <taxon>Mycobacteriaceae</taxon>
        <taxon>Mycolicibacterium</taxon>
    </lineage>
</organism>
<dbReference type="Gene3D" id="1.10.540.10">
    <property type="entry name" value="Acyl-CoA dehydrogenase/oxidase, N-terminal domain"/>
    <property type="match status" value="1"/>
</dbReference>
<dbReference type="EC" id="1.3.8.1" evidence="8"/>
<feature type="domain" description="Acyl-CoA dehydrogenase/oxidase C-terminal" evidence="6">
    <location>
        <begin position="182"/>
        <end position="303"/>
    </location>
</feature>
<dbReference type="GO" id="GO:0016937">
    <property type="term" value="F:short-chain fatty acyl-CoA dehydrogenase activity"/>
    <property type="evidence" value="ECO:0007669"/>
    <property type="project" value="UniProtKB-EC"/>
</dbReference>
<evidence type="ECO:0000256" key="5">
    <source>
        <dbReference type="ARBA" id="ARBA00023002"/>
    </source>
</evidence>
<keyword evidence="5 8" id="KW-0560">Oxidoreductase</keyword>
<accession>A0A378TEX0</accession>
<dbReference type="Proteomes" id="UP000254978">
    <property type="component" value="Unassembled WGS sequence"/>
</dbReference>
<evidence type="ECO:0000259" key="7">
    <source>
        <dbReference type="Pfam" id="PF02771"/>
    </source>
</evidence>
<evidence type="ECO:0000256" key="4">
    <source>
        <dbReference type="ARBA" id="ARBA00022827"/>
    </source>
</evidence>
<dbReference type="OrthoDB" id="8677713at2"/>
<dbReference type="PANTHER" id="PTHR43884">
    <property type="entry name" value="ACYL-COA DEHYDROGENASE"/>
    <property type="match status" value="1"/>
</dbReference>
<comment type="cofactor">
    <cofactor evidence="1">
        <name>FAD</name>
        <dbReference type="ChEBI" id="CHEBI:57692"/>
    </cofactor>
</comment>
<feature type="domain" description="Acyl-CoA dehydrogenase/oxidase N-terminal" evidence="7">
    <location>
        <begin position="2"/>
        <end position="87"/>
    </location>
</feature>
<evidence type="ECO:0000256" key="2">
    <source>
        <dbReference type="ARBA" id="ARBA00009347"/>
    </source>
</evidence>
<dbReference type="SUPFAM" id="SSF47203">
    <property type="entry name" value="Acyl-CoA dehydrogenase C-terminal domain-like"/>
    <property type="match status" value="1"/>
</dbReference>
<keyword evidence="3" id="KW-0285">Flavoprotein</keyword>
<proteinExistence type="inferred from homology"/>
<dbReference type="RefSeq" id="WP_115278680.1">
    <property type="nucleotide sequence ID" value="NZ_AP022600.1"/>
</dbReference>
<name>A0A378TEX0_9MYCO</name>
<dbReference type="Pfam" id="PF00441">
    <property type="entry name" value="Acyl-CoA_dh_1"/>
    <property type="match status" value="1"/>
</dbReference>
<dbReference type="Gene3D" id="1.20.140.10">
    <property type="entry name" value="Butyryl-CoA Dehydrogenase, subunit A, domain 3"/>
    <property type="match status" value="1"/>
</dbReference>
<dbReference type="InterPro" id="IPR037069">
    <property type="entry name" value="AcylCoA_DH/ox_N_sf"/>
</dbReference>
<sequence>MSEERALLIQTVRDLVGKHAAPEAVRAAMDSDAGYDTKLWQLLCEQVGVAALLVPEELGGAGGELGDAAAALAELGRHLVPTPLFGTLLAEWALLSAEDPDAQTLEALAAGEATGAVVFAPGHVVGGAGADVVIAVQDGQLVRLTEFTARPLTTMDPTRRVARVEAGVATPLGADPGLADVAALLLAAEAVAAADRALELTVAYSKGRVQFGRPIGSFQALKHRMADLYVTVQTAAAVVDEAIATYTEQPASPVAELAFVVASEAFTETAADAIQIHGGIAITAEHDIQLYFKRAHGTSQLLGPVREHLRRLETEALSMDVEEPVL</sequence>
<dbReference type="InterPro" id="IPR009075">
    <property type="entry name" value="AcylCo_DH/oxidase_C"/>
</dbReference>
<dbReference type="EMBL" id="UGQT01000001">
    <property type="protein sequence ID" value="STZ59064.1"/>
    <property type="molecule type" value="Genomic_DNA"/>
</dbReference>
<dbReference type="SUPFAM" id="SSF56645">
    <property type="entry name" value="Acyl-CoA dehydrogenase NM domain-like"/>
    <property type="match status" value="1"/>
</dbReference>
<dbReference type="Pfam" id="PF02771">
    <property type="entry name" value="Acyl-CoA_dh_N"/>
    <property type="match status" value="1"/>
</dbReference>
<evidence type="ECO:0000256" key="1">
    <source>
        <dbReference type="ARBA" id="ARBA00001974"/>
    </source>
</evidence>